<organism evidence="3 4">
    <name type="scientific">Mycolicibacterium cosmeticum</name>
    <dbReference type="NCBI Taxonomy" id="258533"/>
    <lineage>
        <taxon>Bacteria</taxon>
        <taxon>Bacillati</taxon>
        <taxon>Actinomycetota</taxon>
        <taxon>Actinomycetes</taxon>
        <taxon>Mycobacteriales</taxon>
        <taxon>Mycobacteriaceae</taxon>
        <taxon>Mycolicibacterium</taxon>
    </lineage>
</organism>
<proteinExistence type="predicted"/>
<evidence type="ECO:0000256" key="2">
    <source>
        <dbReference type="SAM" id="MobiDB-lite"/>
    </source>
</evidence>
<dbReference type="eggNOG" id="ENOG5032S7P">
    <property type="taxonomic scope" value="Bacteria"/>
</dbReference>
<reference evidence="3" key="2">
    <citation type="submission" date="2014-03" db="EMBL/GenBank/DDBJ databases">
        <authorList>
            <person name="Urmite Genomes"/>
        </authorList>
    </citation>
    <scope>NUCLEOTIDE SEQUENCE</scope>
    <source>
        <strain evidence="3">DSM 44829</strain>
    </source>
</reference>
<evidence type="ECO:0000313" key="4">
    <source>
        <dbReference type="Proteomes" id="UP000028870"/>
    </source>
</evidence>
<evidence type="ECO:0000256" key="1">
    <source>
        <dbReference type="SAM" id="Coils"/>
    </source>
</evidence>
<evidence type="ECO:0000313" key="3">
    <source>
        <dbReference type="EMBL" id="CDO09067.1"/>
    </source>
</evidence>
<dbReference type="AlphaFoldDB" id="W9B1R9"/>
<name>W9B1R9_MYCCO</name>
<sequence>MSVVDTDLDDLFRTPPERFTARRKELATAAKERGDADAARTIGAARRPTTSAWVVNLLVLTDPTVRPRLAELYQALRTAHADMDGPRIRELSKAQRTLMQELTTAAVSAAGPANPTAALREEVAGTLQAAVADPEVAARLGRLSKAETWSGFADFGASSEVSTRAPATKRTAPANKPAPAEPEDRAALGRALRRRETAASALNEARSAHAEAAAHADERQQQLGTARGRLTEVRAALADAEHDVATAQREYDDAQRAADRAHQNLEAAETALRQADSELARLDEG</sequence>
<dbReference type="RefSeq" id="WP_024451041.1">
    <property type="nucleotide sequence ID" value="NZ_CCBB010000003.1"/>
</dbReference>
<reference evidence="3" key="1">
    <citation type="submission" date="2014-03" db="EMBL/GenBank/DDBJ databases">
        <title>Draft Genome Sequence of Mycobacterium cosmeticum DSM 44829.</title>
        <authorList>
            <person name="Croce O."/>
            <person name="Robert C."/>
            <person name="Raoult D."/>
            <person name="Drancourt M."/>
        </authorList>
    </citation>
    <scope>NUCLEOTIDE SEQUENCE [LARGE SCALE GENOMIC DNA]</scope>
    <source>
        <strain evidence="3">DSM 44829</strain>
    </source>
</reference>
<feature type="coiled-coil region" evidence="1">
    <location>
        <begin position="230"/>
        <end position="285"/>
    </location>
</feature>
<keyword evidence="4" id="KW-1185">Reference proteome</keyword>
<accession>W9B1R9</accession>
<dbReference type="STRING" id="258533.BN977_03887"/>
<dbReference type="Proteomes" id="UP000028870">
    <property type="component" value="Unassembled WGS sequence"/>
</dbReference>
<feature type="region of interest" description="Disordered" evidence="2">
    <location>
        <begin position="157"/>
        <end position="221"/>
    </location>
</feature>
<protein>
    <submittedName>
        <fullName evidence="3">Uncharacterized protein</fullName>
    </submittedName>
</protein>
<dbReference type="OrthoDB" id="3541690at2"/>
<comment type="caution">
    <text evidence="3">The sequence shown here is derived from an EMBL/GenBank/DDBJ whole genome shotgun (WGS) entry which is preliminary data.</text>
</comment>
<feature type="compositionally biased region" description="Basic and acidic residues" evidence="2">
    <location>
        <begin position="206"/>
        <end position="220"/>
    </location>
</feature>
<dbReference type="EMBL" id="CCBB010000003">
    <property type="protein sequence ID" value="CDO09067.1"/>
    <property type="molecule type" value="Genomic_DNA"/>
</dbReference>
<gene>
    <name evidence="3" type="ORF">BN977_03887</name>
</gene>
<feature type="compositionally biased region" description="Low complexity" evidence="2">
    <location>
        <begin position="163"/>
        <end position="178"/>
    </location>
</feature>
<keyword evidence="1" id="KW-0175">Coiled coil</keyword>